<dbReference type="InterPro" id="IPR026992">
    <property type="entry name" value="DIOX_N"/>
</dbReference>
<evidence type="ECO:0000259" key="6">
    <source>
        <dbReference type="PROSITE" id="PS51471"/>
    </source>
</evidence>
<sequence>MANYQYYSSEDGYIDREREVKEFDDSKIGVKGLVDSGITTIPRFFVHPPENLNGAKHNPSANHDHPHQIPVTDLSALINNSDAHPGRRTRIVQQVGDAARRFGFFQIVNHGIPISVMDSTISAIKAFHQLPTEEKKKQYDRSRKGGVTYATNAHLFQSKEATWHDTLGVLTSPVSPDWERVPAVCRRELMEWNAEMKKLGEVLARLFSEGLGLKPERLEELKCLESRTLVANCYPHCPQPHLTLGLASHTDPRLFTILLQSELGGLQVKMEDGCWIDVKPMHGALVINVADLLQVISNGIYKSVEHRVLANCHKEPRVSIPVFLGPSEFGNSGQIYGPLPELVSEEKPALYRNFTIQEYMKDFFSNELAVLVNKYKLISN</sequence>
<name>A0AAV7FEX2_ARIFI</name>
<dbReference type="Gene3D" id="2.60.120.330">
    <property type="entry name" value="B-lactam Antibiotic, Isopenicillin N Synthase, Chain"/>
    <property type="match status" value="1"/>
</dbReference>
<dbReference type="PANTHER" id="PTHR10209:SF751">
    <property type="entry name" value="OS06G0255100 PROTEIN"/>
    <property type="match status" value="1"/>
</dbReference>
<keyword evidence="4 5" id="KW-0408">Iron</keyword>
<protein>
    <recommendedName>
        <fullName evidence="6">Fe2OG dioxygenase domain-containing protein</fullName>
    </recommendedName>
</protein>
<evidence type="ECO:0000313" key="8">
    <source>
        <dbReference type="Proteomes" id="UP000825729"/>
    </source>
</evidence>
<dbReference type="GO" id="GO:0046872">
    <property type="term" value="F:metal ion binding"/>
    <property type="evidence" value="ECO:0007669"/>
    <property type="project" value="UniProtKB-KW"/>
</dbReference>
<evidence type="ECO:0000256" key="3">
    <source>
        <dbReference type="ARBA" id="ARBA00023002"/>
    </source>
</evidence>
<dbReference type="InterPro" id="IPR027443">
    <property type="entry name" value="IPNS-like_sf"/>
</dbReference>
<comment type="caution">
    <text evidence="7">The sequence shown here is derived from an EMBL/GenBank/DDBJ whole genome shotgun (WGS) entry which is preliminary data.</text>
</comment>
<keyword evidence="3 5" id="KW-0560">Oxidoreductase</keyword>
<evidence type="ECO:0000256" key="5">
    <source>
        <dbReference type="RuleBase" id="RU003682"/>
    </source>
</evidence>
<reference evidence="7 8" key="1">
    <citation type="submission" date="2021-07" db="EMBL/GenBank/DDBJ databases">
        <title>The Aristolochia fimbriata genome: insights into angiosperm evolution, floral development and chemical biosynthesis.</title>
        <authorList>
            <person name="Jiao Y."/>
        </authorList>
    </citation>
    <scope>NUCLEOTIDE SEQUENCE [LARGE SCALE GENOMIC DNA]</scope>
    <source>
        <strain evidence="7">IBCAS-2021</strain>
        <tissue evidence="7">Leaf</tissue>
    </source>
</reference>
<feature type="domain" description="Fe2OG dioxygenase" evidence="6">
    <location>
        <begin position="223"/>
        <end position="326"/>
    </location>
</feature>
<dbReference type="InterPro" id="IPR005123">
    <property type="entry name" value="Oxoglu/Fe-dep_dioxygenase_dom"/>
</dbReference>
<dbReference type="SUPFAM" id="SSF51197">
    <property type="entry name" value="Clavaminate synthase-like"/>
    <property type="match status" value="1"/>
</dbReference>
<evidence type="ECO:0000256" key="1">
    <source>
        <dbReference type="ARBA" id="ARBA00008056"/>
    </source>
</evidence>
<dbReference type="EMBL" id="JAINDJ010000002">
    <property type="protein sequence ID" value="KAG9459463.1"/>
    <property type="molecule type" value="Genomic_DNA"/>
</dbReference>
<accession>A0AAV7FEX2</accession>
<dbReference type="PROSITE" id="PS51471">
    <property type="entry name" value="FE2OG_OXY"/>
    <property type="match status" value="1"/>
</dbReference>
<keyword evidence="2 5" id="KW-0479">Metal-binding</keyword>
<dbReference type="FunFam" id="2.60.120.330:FF:000005">
    <property type="entry name" value="1-aminocyclopropane-1-carboxylate oxidase homolog 1"/>
    <property type="match status" value="1"/>
</dbReference>
<proteinExistence type="inferred from homology"/>
<dbReference type="Pfam" id="PF14226">
    <property type="entry name" value="DIOX_N"/>
    <property type="match status" value="1"/>
</dbReference>
<evidence type="ECO:0000313" key="7">
    <source>
        <dbReference type="EMBL" id="KAG9459463.1"/>
    </source>
</evidence>
<organism evidence="7 8">
    <name type="scientific">Aristolochia fimbriata</name>
    <name type="common">White veined hardy Dutchman's pipe vine</name>
    <dbReference type="NCBI Taxonomy" id="158543"/>
    <lineage>
        <taxon>Eukaryota</taxon>
        <taxon>Viridiplantae</taxon>
        <taxon>Streptophyta</taxon>
        <taxon>Embryophyta</taxon>
        <taxon>Tracheophyta</taxon>
        <taxon>Spermatophyta</taxon>
        <taxon>Magnoliopsida</taxon>
        <taxon>Magnoliidae</taxon>
        <taxon>Piperales</taxon>
        <taxon>Aristolochiaceae</taxon>
        <taxon>Aristolochia</taxon>
    </lineage>
</organism>
<evidence type="ECO:0000256" key="4">
    <source>
        <dbReference type="ARBA" id="ARBA00023004"/>
    </source>
</evidence>
<gene>
    <name evidence="7" type="ORF">H6P81_003971</name>
</gene>
<dbReference type="InterPro" id="IPR044861">
    <property type="entry name" value="IPNS-like_FE2OG_OXY"/>
</dbReference>
<dbReference type="Proteomes" id="UP000825729">
    <property type="component" value="Unassembled WGS sequence"/>
</dbReference>
<dbReference type="AlphaFoldDB" id="A0AAV7FEX2"/>
<dbReference type="Pfam" id="PF03171">
    <property type="entry name" value="2OG-FeII_Oxy"/>
    <property type="match status" value="1"/>
</dbReference>
<dbReference type="GO" id="GO:0051213">
    <property type="term" value="F:dioxygenase activity"/>
    <property type="evidence" value="ECO:0007669"/>
    <property type="project" value="UniProtKB-ARBA"/>
</dbReference>
<evidence type="ECO:0000256" key="2">
    <source>
        <dbReference type="ARBA" id="ARBA00022723"/>
    </source>
</evidence>
<dbReference type="PANTHER" id="PTHR10209">
    <property type="entry name" value="OXIDOREDUCTASE, 2OG-FE II OXYGENASE FAMILY PROTEIN"/>
    <property type="match status" value="1"/>
</dbReference>
<keyword evidence="8" id="KW-1185">Reference proteome</keyword>
<comment type="similarity">
    <text evidence="1 5">Belongs to the iron/ascorbate-dependent oxidoreductase family.</text>
</comment>